<evidence type="ECO:0000256" key="1">
    <source>
        <dbReference type="ARBA" id="ARBA00007936"/>
    </source>
</evidence>
<keyword evidence="3" id="KW-1185">Reference proteome</keyword>
<dbReference type="EMBL" id="OU015568">
    <property type="protein sequence ID" value="CAG5086956.1"/>
    <property type="molecule type" value="Genomic_DNA"/>
</dbReference>
<evidence type="ECO:0000313" key="2">
    <source>
        <dbReference type="EMBL" id="CAG5086956.1"/>
    </source>
</evidence>
<organism evidence="2 3">
    <name type="scientific">Oikopleura dioica</name>
    <name type="common">Tunicate</name>
    <dbReference type="NCBI Taxonomy" id="34765"/>
    <lineage>
        <taxon>Eukaryota</taxon>
        <taxon>Metazoa</taxon>
        <taxon>Chordata</taxon>
        <taxon>Tunicata</taxon>
        <taxon>Appendicularia</taxon>
        <taxon>Copelata</taxon>
        <taxon>Oikopleuridae</taxon>
        <taxon>Oikopleura</taxon>
    </lineage>
</organism>
<name>A0ABN7RVW7_OIKDI</name>
<dbReference type="InterPro" id="IPR002209">
    <property type="entry name" value="Fibroblast_GF_fam"/>
</dbReference>
<proteinExistence type="inferred from homology"/>
<dbReference type="SUPFAM" id="SSF50353">
    <property type="entry name" value="Cytokine"/>
    <property type="match status" value="1"/>
</dbReference>
<dbReference type="Pfam" id="PF00167">
    <property type="entry name" value="FGF"/>
    <property type="match status" value="1"/>
</dbReference>
<dbReference type="InterPro" id="IPR008996">
    <property type="entry name" value="IL1/FGF"/>
</dbReference>
<dbReference type="Gene3D" id="2.80.10.50">
    <property type="match status" value="1"/>
</dbReference>
<dbReference type="Proteomes" id="UP001158576">
    <property type="component" value="Chromosome PAR"/>
</dbReference>
<gene>
    <name evidence="2" type="ORF">OKIOD_LOCUS2977</name>
</gene>
<sequence length="162" mass="18484">MPALIQRIVEPATVSIDTHLPIIDQDIIYESHANEGYLYNYSGYGLKVSDKPRGVKRVRSKENLLTFIQIAQQLMLIQSKETGEFLTVSSRGKISSSFLATEGSLWRMENKSTHKKFQSFTNKSTDCTLSVNRRGKVLCRRGARKRSTSFITISRPRSNRRL</sequence>
<comment type="similarity">
    <text evidence="1">Belongs to the heparin-binding growth factors family.</text>
</comment>
<accession>A0ABN7RVW7</accession>
<reference evidence="2 3" key="1">
    <citation type="submission" date="2021-04" db="EMBL/GenBank/DDBJ databases">
        <authorList>
            <person name="Bliznina A."/>
        </authorList>
    </citation>
    <scope>NUCLEOTIDE SEQUENCE [LARGE SCALE GENOMIC DNA]</scope>
</reference>
<protein>
    <submittedName>
        <fullName evidence="2">Oidioi.mRNA.OKI2018_I69.PAR.g11419.t1.cds</fullName>
    </submittedName>
</protein>
<evidence type="ECO:0000313" key="3">
    <source>
        <dbReference type="Proteomes" id="UP001158576"/>
    </source>
</evidence>